<dbReference type="Pfam" id="PF01103">
    <property type="entry name" value="Omp85"/>
    <property type="match status" value="1"/>
</dbReference>
<dbReference type="EMBL" id="JACIET010000001">
    <property type="protein sequence ID" value="MBB4012293.1"/>
    <property type="molecule type" value="Genomic_DNA"/>
</dbReference>
<sequence length="596" mass="65265">MLALTPARNSVRSTRINRYARLAVVIAFGMAAVGLSAAPLQLIAPGSVRPLILKHVSAFDRDQTGDAESDQVSDEGDTLARIRRARKEIPALLETEGYFSPRLEVEQPPGEVATIRVEVGRRALVKEVSIRFEGEIALDDEVSRKRRAALIAGWSLPESAPFTQAGWSSAKSRLLADVSSRDYAAARIAHSAVDIDPERGAARLLVVIDSGPAFRLGKIDVQGLALYDRSLLERYNTLQEGEPYDYDRLVALQNALQGTAYFSGAIVEIDRDPAMAAASPVRIAITEATPRRFGVGVGYSSNTGARSELNYRDANLFARAWELNSSVRLEEKRQSAFADVFLPQTPSGFRDALGVTMLTENIENLETTRFSIGVQRMRTLQRTTVRTSLNYQREITHPQGAEEQISSALTLNYGADLRTVDNPIDPQHGYSLGFQIGGGARVLLSDQNFLRLYGRAQYYQPLGASGMLIVRGETGYTIAPSSSGIPQDFLFRTGGSQSVRGYDYQSLGVKQGDAIVGGRTLLVLSSEYVYWLSGPWGVATFVDTGDAKDTWKDMRLKLGYGLGGRWKSPAGPLGIDVGYGHEDRKFRLHFTLAVAF</sequence>
<dbReference type="Proteomes" id="UP000561045">
    <property type="component" value="Unassembled WGS sequence"/>
</dbReference>
<dbReference type="InterPro" id="IPR039910">
    <property type="entry name" value="D15-like"/>
</dbReference>
<proteinExistence type="predicted"/>
<dbReference type="InterPro" id="IPR000184">
    <property type="entry name" value="Bac_surfAg_D15"/>
</dbReference>
<evidence type="ECO:0000313" key="8">
    <source>
        <dbReference type="EMBL" id="MBB4012293.1"/>
    </source>
</evidence>
<keyword evidence="2" id="KW-1134">Transmembrane beta strand</keyword>
<protein>
    <submittedName>
        <fullName evidence="8">Translocation and assembly module TamA</fullName>
    </submittedName>
</protein>
<dbReference type="Gene3D" id="2.40.160.50">
    <property type="entry name" value="membrane protein fhac: a member of the omp85/tpsb transporter family"/>
    <property type="match status" value="1"/>
</dbReference>
<evidence type="ECO:0000256" key="5">
    <source>
        <dbReference type="ARBA" id="ARBA00023136"/>
    </source>
</evidence>
<dbReference type="Gene3D" id="3.10.20.310">
    <property type="entry name" value="membrane protein fhac"/>
    <property type="match status" value="2"/>
</dbReference>
<dbReference type="PANTHER" id="PTHR12815">
    <property type="entry name" value="SORTING AND ASSEMBLY MACHINERY SAMM50 PROTEIN FAMILY MEMBER"/>
    <property type="match status" value="1"/>
</dbReference>
<dbReference type="RefSeq" id="WP_183634112.1">
    <property type="nucleotide sequence ID" value="NZ_BAABLE010000011.1"/>
</dbReference>
<dbReference type="AlphaFoldDB" id="A0A840BI34"/>
<keyword evidence="3" id="KW-0812">Transmembrane</keyword>
<feature type="domain" description="Bacterial surface antigen (D15)" evidence="7">
    <location>
        <begin position="291"/>
        <end position="592"/>
    </location>
</feature>
<comment type="caution">
    <text evidence="8">The sequence shown here is derived from an EMBL/GenBank/DDBJ whole genome shotgun (WGS) entry which is preliminary data.</text>
</comment>
<reference evidence="8 9" key="1">
    <citation type="submission" date="2020-08" db="EMBL/GenBank/DDBJ databases">
        <title>Genomic Encyclopedia of Type Strains, Phase IV (KMG-IV): sequencing the most valuable type-strain genomes for metagenomic binning, comparative biology and taxonomic classification.</title>
        <authorList>
            <person name="Goeker M."/>
        </authorList>
    </citation>
    <scope>NUCLEOTIDE SEQUENCE [LARGE SCALE GENOMIC DNA]</scope>
    <source>
        <strain evidence="8 9">DSM 106739</strain>
    </source>
</reference>
<organism evidence="8 9">
    <name type="scientific">Niveibacterium umoris</name>
    <dbReference type="NCBI Taxonomy" id="1193620"/>
    <lineage>
        <taxon>Bacteria</taxon>
        <taxon>Pseudomonadati</taxon>
        <taxon>Pseudomonadota</taxon>
        <taxon>Betaproteobacteria</taxon>
        <taxon>Rhodocyclales</taxon>
        <taxon>Rhodocyclaceae</taxon>
        <taxon>Niveibacterium</taxon>
    </lineage>
</organism>
<comment type="subcellular location">
    <subcellularLocation>
        <location evidence="1">Membrane</location>
    </subcellularLocation>
</comment>
<evidence type="ECO:0000256" key="1">
    <source>
        <dbReference type="ARBA" id="ARBA00004370"/>
    </source>
</evidence>
<evidence type="ECO:0000313" key="9">
    <source>
        <dbReference type="Proteomes" id="UP000561045"/>
    </source>
</evidence>
<gene>
    <name evidence="8" type="ORF">GGR36_001601</name>
</gene>
<evidence type="ECO:0000256" key="4">
    <source>
        <dbReference type="ARBA" id="ARBA00022729"/>
    </source>
</evidence>
<keyword evidence="5" id="KW-0472">Membrane</keyword>
<evidence type="ECO:0000256" key="3">
    <source>
        <dbReference type="ARBA" id="ARBA00022692"/>
    </source>
</evidence>
<keyword evidence="4" id="KW-0732">Signal</keyword>
<keyword evidence="9" id="KW-1185">Reference proteome</keyword>
<evidence type="ECO:0000259" key="7">
    <source>
        <dbReference type="Pfam" id="PF01103"/>
    </source>
</evidence>
<name>A0A840BI34_9RHOO</name>
<dbReference type="GO" id="GO:0019867">
    <property type="term" value="C:outer membrane"/>
    <property type="evidence" value="ECO:0007669"/>
    <property type="project" value="InterPro"/>
</dbReference>
<accession>A0A840BI34</accession>
<dbReference type="PANTHER" id="PTHR12815:SF47">
    <property type="entry name" value="TRANSLOCATION AND ASSEMBLY MODULE SUBUNIT TAMA"/>
    <property type="match status" value="1"/>
</dbReference>
<evidence type="ECO:0000256" key="6">
    <source>
        <dbReference type="ARBA" id="ARBA00023237"/>
    </source>
</evidence>
<evidence type="ECO:0000256" key="2">
    <source>
        <dbReference type="ARBA" id="ARBA00022452"/>
    </source>
</evidence>
<keyword evidence="6" id="KW-0998">Cell outer membrane</keyword>